<name>A0A9X0MJI9_BACCE</name>
<comment type="caution">
    <text evidence="1">The sequence shown here is derived from an EMBL/GenBank/DDBJ whole genome shotgun (WGS) entry which is preliminary data.</text>
</comment>
<gene>
    <name evidence="1" type="ORF">AT268_30980</name>
</gene>
<sequence>MYKYAEKYGSIYLFDERGEVLFEMKEPAILFDRNFFTRHQLGNKKDVEKYYEECIEKCRVANSTLYEDWMIMDLPKDVELLNKLLHTIDYMQVFLRKEGLMELIEKQQ</sequence>
<dbReference type="Proteomes" id="UP000075476">
    <property type="component" value="Unassembled WGS sequence"/>
</dbReference>
<protein>
    <submittedName>
        <fullName evidence="1">Uncharacterized protein</fullName>
    </submittedName>
</protein>
<dbReference type="EMBL" id="LOMO01000001">
    <property type="protein sequence ID" value="KXY50971.1"/>
    <property type="molecule type" value="Genomic_DNA"/>
</dbReference>
<dbReference type="AlphaFoldDB" id="A0A9X0MJI9"/>
<dbReference type="RefSeq" id="WP_061662298.1">
    <property type="nucleotide sequence ID" value="NZ_LOMO01000001.1"/>
</dbReference>
<proteinExistence type="predicted"/>
<evidence type="ECO:0000313" key="2">
    <source>
        <dbReference type="Proteomes" id="UP000075476"/>
    </source>
</evidence>
<accession>A0A9X0MJI9</accession>
<evidence type="ECO:0000313" key="1">
    <source>
        <dbReference type="EMBL" id="KXY50971.1"/>
    </source>
</evidence>
<organism evidence="1 2">
    <name type="scientific">Bacillus cereus</name>
    <dbReference type="NCBI Taxonomy" id="1396"/>
    <lineage>
        <taxon>Bacteria</taxon>
        <taxon>Bacillati</taxon>
        <taxon>Bacillota</taxon>
        <taxon>Bacilli</taxon>
        <taxon>Bacillales</taxon>
        <taxon>Bacillaceae</taxon>
        <taxon>Bacillus</taxon>
        <taxon>Bacillus cereus group</taxon>
    </lineage>
</organism>
<reference evidence="1 2" key="1">
    <citation type="submission" date="2015-12" db="EMBL/GenBank/DDBJ databases">
        <title>Bacillus cereus Group isolate.</title>
        <authorList>
            <person name="Kovac J."/>
        </authorList>
    </citation>
    <scope>NUCLEOTIDE SEQUENCE [LARGE SCALE GENOMIC DNA]</scope>
    <source>
        <strain evidence="1 2">FSL K6-0073</strain>
    </source>
</reference>